<feature type="binding site" description="axial binding residue" evidence="9">
    <location>
        <position position="268"/>
    </location>
    <ligand>
        <name>heme</name>
        <dbReference type="ChEBI" id="CHEBI:30413"/>
    </ligand>
    <ligandPart>
        <name>Fe</name>
        <dbReference type="ChEBI" id="CHEBI:18248"/>
    </ligandPart>
</feature>
<evidence type="ECO:0000256" key="2">
    <source>
        <dbReference type="ARBA" id="ARBA00004685"/>
    </source>
</evidence>
<comment type="similarity">
    <text evidence="3">Belongs to the cytochrome P450 family.</text>
</comment>
<dbReference type="GO" id="GO:0020037">
    <property type="term" value="F:heme binding"/>
    <property type="evidence" value="ECO:0007669"/>
    <property type="project" value="InterPro"/>
</dbReference>
<name>A0A9P4THV1_CURKU</name>
<sequence>MKSASRFLKSAWTDSKEWHDISWVNDGTQLIGQMSSSIFVGDHLASNIEWQKTSISYAVNMFQGARTLRTWPAWTRPFIHWFISECKVCQSEVKKADNLIQAELKRRSKTEERYDDTITWIHQTAKGRPYNASANQLGLSMAAVITTSELLKQCLIEYGWTGAALAQMQYMDSFIKETQRLNPLSEVNLERKVVRTTTLPNGQILPAGTNISVHTASFLDPSIYPNPTVFDGARFLKLRQAGGKWESAASAVSTSAEHFVFGLGRFICPGRFIAIAEVKIALAVILGEYDVRFAEGYVPKAVRYGFEILGDPEAKLQVKKRIF</sequence>
<organism evidence="10 11">
    <name type="scientific">Curvularia kusanoi</name>
    <name type="common">Cochliobolus kusanoi</name>
    <dbReference type="NCBI Taxonomy" id="90978"/>
    <lineage>
        <taxon>Eukaryota</taxon>
        <taxon>Fungi</taxon>
        <taxon>Dikarya</taxon>
        <taxon>Ascomycota</taxon>
        <taxon>Pezizomycotina</taxon>
        <taxon>Dothideomycetes</taxon>
        <taxon>Pleosporomycetidae</taxon>
        <taxon>Pleosporales</taxon>
        <taxon>Pleosporineae</taxon>
        <taxon>Pleosporaceae</taxon>
        <taxon>Curvularia</taxon>
    </lineage>
</organism>
<keyword evidence="5 9" id="KW-0479">Metal-binding</keyword>
<evidence type="ECO:0000256" key="8">
    <source>
        <dbReference type="ARBA" id="ARBA00023033"/>
    </source>
</evidence>
<evidence type="ECO:0000256" key="7">
    <source>
        <dbReference type="ARBA" id="ARBA00023004"/>
    </source>
</evidence>
<gene>
    <name evidence="10" type="ORF">E8E13_000305</name>
</gene>
<dbReference type="GO" id="GO:0004497">
    <property type="term" value="F:monooxygenase activity"/>
    <property type="evidence" value="ECO:0007669"/>
    <property type="project" value="UniProtKB-KW"/>
</dbReference>
<dbReference type="PANTHER" id="PTHR46206:SF2">
    <property type="entry name" value="CYTOCHROME P450 MONOOXYGENASE AUSG-RELATED"/>
    <property type="match status" value="1"/>
</dbReference>
<dbReference type="GO" id="GO:0016705">
    <property type="term" value="F:oxidoreductase activity, acting on paired donors, with incorporation or reduction of molecular oxygen"/>
    <property type="evidence" value="ECO:0007669"/>
    <property type="project" value="InterPro"/>
</dbReference>
<keyword evidence="6" id="KW-0560">Oxidoreductase</keyword>
<keyword evidence="8" id="KW-0503">Monooxygenase</keyword>
<dbReference type="Pfam" id="PF00067">
    <property type="entry name" value="p450"/>
    <property type="match status" value="1"/>
</dbReference>
<dbReference type="GO" id="GO:0005506">
    <property type="term" value="F:iron ion binding"/>
    <property type="evidence" value="ECO:0007669"/>
    <property type="project" value="InterPro"/>
</dbReference>
<dbReference type="CDD" id="cd11041">
    <property type="entry name" value="CYP503A1-like"/>
    <property type="match status" value="1"/>
</dbReference>
<dbReference type="InterPro" id="IPR002403">
    <property type="entry name" value="Cyt_P450_E_grp-IV"/>
</dbReference>
<evidence type="ECO:0000313" key="10">
    <source>
        <dbReference type="EMBL" id="KAF3005593.1"/>
    </source>
</evidence>
<dbReference type="PANTHER" id="PTHR46206">
    <property type="entry name" value="CYTOCHROME P450"/>
    <property type="match status" value="1"/>
</dbReference>
<evidence type="ECO:0000256" key="6">
    <source>
        <dbReference type="ARBA" id="ARBA00023002"/>
    </source>
</evidence>
<evidence type="ECO:0000256" key="4">
    <source>
        <dbReference type="ARBA" id="ARBA00022617"/>
    </source>
</evidence>
<dbReference type="PRINTS" id="PR00465">
    <property type="entry name" value="EP450IV"/>
</dbReference>
<dbReference type="InterPro" id="IPR036396">
    <property type="entry name" value="Cyt_P450_sf"/>
</dbReference>
<dbReference type="AlphaFoldDB" id="A0A9P4THV1"/>
<protein>
    <recommendedName>
        <fullName evidence="12">Cytochrome P450</fullName>
    </recommendedName>
</protein>
<dbReference type="EMBL" id="SWKU01000006">
    <property type="protein sequence ID" value="KAF3005593.1"/>
    <property type="molecule type" value="Genomic_DNA"/>
</dbReference>
<proteinExistence type="inferred from homology"/>
<keyword evidence="11" id="KW-1185">Reference proteome</keyword>
<comment type="cofactor">
    <cofactor evidence="1 9">
        <name>heme</name>
        <dbReference type="ChEBI" id="CHEBI:30413"/>
    </cofactor>
</comment>
<evidence type="ECO:0000256" key="9">
    <source>
        <dbReference type="PIRSR" id="PIRSR602403-1"/>
    </source>
</evidence>
<comment type="caution">
    <text evidence="10">The sequence shown here is derived from an EMBL/GenBank/DDBJ whole genome shotgun (WGS) entry which is preliminary data.</text>
</comment>
<dbReference type="SUPFAM" id="SSF48264">
    <property type="entry name" value="Cytochrome P450"/>
    <property type="match status" value="1"/>
</dbReference>
<dbReference type="Proteomes" id="UP000801428">
    <property type="component" value="Unassembled WGS sequence"/>
</dbReference>
<evidence type="ECO:0008006" key="12">
    <source>
        <dbReference type="Google" id="ProtNLM"/>
    </source>
</evidence>
<evidence type="ECO:0000313" key="11">
    <source>
        <dbReference type="Proteomes" id="UP000801428"/>
    </source>
</evidence>
<keyword evidence="7 9" id="KW-0408">Iron</keyword>
<comment type="pathway">
    <text evidence="2">Mycotoxin biosynthesis.</text>
</comment>
<dbReference type="InterPro" id="IPR001128">
    <property type="entry name" value="Cyt_P450"/>
</dbReference>
<accession>A0A9P4THV1</accession>
<keyword evidence="4 9" id="KW-0349">Heme</keyword>
<dbReference type="OrthoDB" id="1844152at2759"/>
<dbReference type="Gene3D" id="1.10.630.10">
    <property type="entry name" value="Cytochrome P450"/>
    <property type="match status" value="1"/>
</dbReference>
<evidence type="ECO:0000256" key="5">
    <source>
        <dbReference type="ARBA" id="ARBA00022723"/>
    </source>
</evidence>
<reference evidence="10" key="1">
    <citation type="submission" date="2019-04" db="EMBL/GenBank/DDBJ databases">
        <title>Sequencing of skin fungus with MAO and IRED activity.</title>
        <authorList>
            <person name="Marsaioli A.J."/>
            <person name="Bonatto J.M.C."/>
            <person name="Reis Junior O."/>
        </authorList>
    </citation>
    <scope>NUCLEOTIDE SEQUENCE</scope>
    <source>
        <strain evidence="10">30M1</strain>
    </source>
</reference>
<evidence type="ECO:0000256" key="1">
    <source>
        <dbReference type="ARBA" id="ARBA00001971"/>
    </source>
</evidence>
<evidence type="ECO:0000256" key="3">
    <source>
        <dbReference type="ARBA" id="ARBA00010617"/>
    </source>
</evidence>